<accession>A0ABR1DYR4</accession>
<comment type="caution">
    <text evidence="1">The sequence shown here is derived from an EMBL/GenBank/DDBJ whole genome shotgun (WGS) entry which is preliminary data.</text>
</comment>
<reference evidence="1 2" key="1">
    <citation type="submission" date="2023-08" db="EMBL/GenBank/DDBJ databases">
        <title>A Necator americanus chromosomal reference genome.</title>
        <authorList>
            <person name="Ilik V."/>
            <person name="Petrzelkova K.J."/>
            <person name="Pardy F."/>
            <person name="Fuh T."/>
            <person name="Niatou-Singa F.S."/>
            <person name="Gouil Q."/>
            <person name="Baker L."/>
            <person name="Ritchie M.E."/>
            <person name="Jex A.R."/>
            <person name="Gazzola D."/>
            <person name="Li H."/>
            <person name="Toshio Fujiwara R."/>
            <person name="Zhan B."/>
            <person name="Aroian R.V."/>
            <person name="Pafco B."/>
            <person name="Schwarz E.M."/>
        </authorList>
    </citation>
    <scope>NUCLEOTIDE SEQUENCE [LARGE SCALE GENOMIC DNA]</scope>
    <source>
        <strain evidence="1 2">Aroian</strain>
        <tissue evidence="1">Whole animal</tissue>
    </source>
</reference>
<dbReference type="Proteomes" id="UP001303046">
    <property type="component" value="Unassembled WGS sequence"/>
</dbReference>
<name>A0ABR1DYR4_NECAM</name>
<keyword evidence="2" id="KW-1185">Reference proteome</keyword>
<dbReference type="EMBL" id="JAVFWL010000005">
    <property type="protein sequence ID" value="KAK6755556.1"/>
    <property type="molecule type" value="Genomic_DNA"/>
</dbReference>
<organism evidence="1 2">
    <name type="scientific">Necator americanus</name>
    <name type="common">Human hookworm</name>
    <dbReference type="NCBI Taxonomy" id="51031"/>
    <lineage>
        <taxon>Eukaryota</taxon>
        <taxon>Metazoa</taxon>
        <taxon>Ecdysozoa</taxon>
        <taxon>Nematoda</taxon>
        <taxon>Chromadorea</taxon>
        <taxon>Rhabditida</taxon>
        <taxon>Rhabditina</taxon>
        <taxon>Rhabditomorpha</taxon>
        <taxon>Strongyloidea</taxon>
        <taxon>Ancylostomatidae</taxon>
        <taxon>Bunostominae</taxon>
        <taxon>Necator</taxon>
    </lineage>
</organism>
<gene>
    <name evidence="1" type="primary">Necator_chrV.g18914</name>
    <name evidence="1" type="ORF">RB195_014123</name>
</gene>
<sequence length="97" mass="11399">MRDTFLPLIIFSERYTIHILSRCLPYSFATLPLLLPPTLMRDEIFKPRVEFQKVQEEQRQFSFTLEATSKSYSTDTLFTATYRHSVVNLVGARYAMN</sequence>
<evidence type="ECO:0000313" key="1">
    <source>
        <dbReference type="EMBL" id="KAK6755556.1"/>
    </source>
</evidence>
<evidence type="ECO:0000313" key="2">
    <source>
        <dbReference type="Proteomes" id="UP001303046"/>
    </source>
</evidence>
<proteinExistence type="predicted"/>
<protein>
    <submittedName>
        <fullName evidence="1">Uncharacterized protein</fullName>
    </submittedName>
</protein>